<evidence type="ECO:0000313" key="2">
    <source>
        <dbReference type="Proteomes" id="UP001304300"/>
    </source>
</evidence>
<organism evidence="1 2">
    <name type="scientific">Rubellicoccus peritrichatus</name>
    <dbReference type="NCBI Taxonomy" id="3080537"/>
    <lineage>
        <taxon>Bacteria</taxon>
        <taxon>Pseudomonadati</taxon>
        <taxon>Verrucomicrobiota</taxon>
        <taxon>Opitutia</taxon>
        <taxon>Puniceicoccales</taxon>
        <taxon>Cerasicoccaceae</taxon>
        <taxon>Rubellicoccus</taxon>
    </lineage>
</organism>
<reference evidence="1 2" key="1">
    <citation type="submission" date="2023-10" db="EMBL/GenBank/DDBJ databases">
        <title>Rubellicoccus peritrichatus gen. nov., sp. nov., isolated from an algae of coral reef tank.</title>
        <authorList>
            <person name="Luo J."/>
        </authorList>
    </citation>
    <scope>NUCLEOTIDE SEQUENCE [LARGE SCALE GENOMIC DNA]</scope>
    <source>
        <strain evidence="1 2">CR14</strain>
    </source>
</reference>
<name>A0AAQ3QRU6_9BACT</name>
<dbReference type="KEGG" id="puo:RZN69_13565"/>
<evidence type="ECO:0000313" key="1">
    <source>
        <dbReference type="EMBL" id="WOO39646.1"/>
    </source>
</evidence>
<gene>
    <name evidence="1" type="ORF">RZN69_13565</name>
</gene>
<dbReference type="AlphaFoldDB" id="A0AAQ3QRU6"/>
<proteinExistence type="predicted"/>
<sequence>MDQSKLNESISKLTEIVSENRDAANALQLLVADYYLTKTQVIDLNKKINALGRGGSLSNVLNDTASKIQTSLSGLEGISNKEKEILNNLSEAQANFSIAKSKITEAVRIHEDLSDNLHGFKKNVKNVIGGTIKSFLGPAAEFGPVKEIANELFQS</sequence>
<dbReference type="Proteomes" id="UP001304300">
    <property type="component" value="Chromosome"/>
</dbReference>
<keyword evidence="2" id="KW-1185">Reference proteome</keyword>
<protein>
    <submittedName>
        <fullName evidence="1">Uncharacterized protein</fullName>
    </submittedName>
</protein>
<dbReference type="RefSeq" id="WP_317831617.1">
    <property type="nucleotide sequence ID" value="NZ_CP136920.1"/>
</dbReference>
<accession>A0AAQ3QRU6</accession>
<dbReference type="EMBL" id="CP136920">
    <property type="protein sequence ID" value="WOO39646.1"/>
    <property type="molecule type" value="Genomic_DNA"/>
</dbReference>